<dbReference type="Pfam" id="PF06580">
    <property type="entry name" value="His_kinase"/>
    <property type="match status" value="1"/>
</dbReference>
<reference evidence="8 9" key="1">
    <citation type="submission" date="2019-10" db="EMBL/GenBank/DDBJ databases">
        <title>Description of Paenibacillus terrestris sp. nov.</title>
        <authorList>
            <person name="Carlier A."/>
            <person name="Qi S."/>
        </authorList>
    </citation>
    <scope>NUCLEOTIDE SEQUENCE [LARGE SCALE GENOMIC DNA]</scope>
    <source>
        <strain evidence="8 9">LMG 31458</strain>
    </source>
</reference>
<dbReference type="PANTHER" id="PTHR34220:SF7">
    <property type="entry name" value="SENSOR HISTIDINE KINASE YPDA"/>
    <property type="match status" value="1"/>
</dbReference>
<keyword evidence="6" id="KW-0472">Membrane</keyword>
<name>A0ABX1XYC0_9BACL</name>
<evidence type="ECO:0000313" key="9">
    <source>
        <dbReference type="Proteomes" id="UP000616779"/>
    </source>
</evidence>
<proteinExistence type="predicted"/>
<evidence type="ECO:0000256" key="3">
    <source>
        <dbReference type="ARBA" id="ARBA00022553"/>
    </source>
</evidence>
<evidence type="ECO:0000256" key="5">
    <source>
        <dbReference type="ARBA" id="ARBA00022777"/>
    </source>
</evidence>
<keyword evidence="2" id="KW-1003">Cell membrane</keyword>
<comment type="subcellular location">
    <subcellularLocation>
        <location evidence="1">Cell membrane</location>
        <topology evidence="1">Multi-pass membrane protein</topology>
    </subcellularLocation>
</comment>
<dbReference type="InterPro" id="IPR050640">
    <property type="entry name" value="Bact_2-comp_sensor_kinase"/>
</dbReference>
<dbReference type="InterPro" id="IPR010559">
    <property type="entry name" value="Sig_transdc_His_kin_internal"/>
</dbReference>
<sequence>MIGASIVAILLILTPLINNITKPILKLTRAMKQVSAGNLNMNITIQSKDELEVLGLGFNRMLEDLRGHIQESLENEKIKQQLEIDLLLSQINPHFIYNTLNTVIYLARKQRHQDITEMMTAFIHILQDAVRIGNNEVFSSVEKEVGIIQDYTKIQKYRYRDQFELYLYISDNVSTIDMPKNILQPIIENALFHGILPKETKGMITLSIHLENDRLVVNISDDGVGMTTEAIESMDSNGNAAYSSEGRIRNIGLTNVKKRLELLFGSEYFLAIDSIPQEGTSLTIHIPTKNRSGTMLI</sequence>
<feature type="domain" description="HAMP" evidence="7">
    <location>
        <begin position="18"/>
        <end position="70"/>
    </location>
</feature>
<dbReference type="InterPro" id="IPR036890">
    <property type="entry name" value="HATPase_C_sf"/>
</dbReference>
<accession>A0ABX1XYC0</accession>
<dbReference type="RefSeq" id="WP_171644978.1">
    <property type="nucleotide sequence ID" value="NZ_WHOA01000127.1"/>
</dbReference>
<evidence type="ECO:0000259" key="7">
    <source>
        <dbReference type="PROSITE" id="PS50885"/>
    </source>
</evidence>
<dbReference type="PANTHER" id="PTHR34220">
    <property type="entry name" value="SENSOR HISTIDINE KINASE YPDA"/>
    <property type="match status" value="1"/>
</dbReference>
<dbReference type="SUPFAM" id="SSF158472">
    <property type="entry name" value="HAMP domain-like"/>
    <property type="match status" value="1"/>
</dbReference>
<dbReference type="InterPro" id="IPR003594">
    <property type="entry name" value="HATPase_dom"/>
</dbReference>
<dbReference type="Proteomes" id="UP000616779">
    <property type="component" value="Unassembled WGS sequence"/>
</dbReference>
<evidence type="ECO:0000256" key="4">
    <source>
        <dbReference type="ARBA" id="ARBA00022679"/>
    </source>
</evidence>
<evidence type="ECO:0000313" key="8">
    <source>
        <dbReference type="EMBL" id="NOU73563.1"/>
    </source>
</evidence>
<dbReference type="Gene3D" id="6.10.340.10">
    <property type="match status" value="1"/>
</dbReference>
<keyword evidence="9" id="KW-1185">Reference proteome</keyword>
<keyword evidence="5" id="KW-0418">Kinase</keyword>
<evidence type="ECO:0000256" key="1">
    <source>
        <dbReference type="ARBA" id="ARBA00004651"/>
    </source>
</evidence>
<dbReference type="InterPro" id="IPR003660">
    <property type="entry name" value="HAMP_dom"/>
</dbReference>
<dbReference type="Gene3D" id="3.30.565.10">
    <property type="entry name" value="Histidine kinase-like ATPase, C-terminal domain"/>
    <property type="match status" value="1"/>
</dbReference>
<dbReference type="EMBL" id="WHOA01000127">
    <property type="protein sequence ID" value="NOU73563.1"/>
    <property type="molecule type" value="Genomic_DNA"/>
</dbReference>
<dbReference type="Pfam" id="PF02518">
    <property type="entry name" value="HATPase_c"/>
    <property type="match status" value="1"/>
</dbReference>
<protein>
    <submittedName>
        <fullName evidence="8">HAMP domain-containing protein</fullName>
    </submittedName>
</protein>
<comment type="caution">
    <text evidence="8">The sequence shown here is derived from an EMBL/GenBank/DDBJ whole genome shotgun (WGS) entry which is preliminary data.</text>
</comment>
<dbReference type="SMART" id="SM00304">
    <property type="entry name" value="HAMP"/>
    <property type="match status" value="1"/>
</dbReference>
<evidence type="ECO:0000256" key="2">
    <source>
        <dbReference type="ARBA" id="ARBA00022475"/>
    </source>
</evidence>
<dbReference type="CDD" id="cd06225">
    <property type="entry name" value="HAMP"/>
    <property type="match status" value="1"/>
</dbReference>
<dbReference type="PROSITE" id="PS50885">
    <property type="entry name" value="HAMP"/>
    <property type="match status" value="1"/>
</dbReference>
<keyword evidence="4" id="KW-0808">Transferase</keyword>
<dbReference type="SUPFAM" id="SSF55874">
    <property type="entry name" value="ATPase domain of HSP90 chaperone/DNA topoisomerase II/histidine kinase"/>
    <property type="match status" value="1"/>
</dbReference>
<organism evidence="8 9">
    <name type="scientific">Paenibacillus phytorum</name>
    <dbReference type="NCBI Taxonomy" id="2654977"/>
    <lineage>
        <taxon>Bacteria</taxon>
        <taxon>Bacillati</taxon>
        <taxon>Bacillota</taxon>
        <taxon>Bacilli</taxon>
        <taxon>Bacillales</taxon>
        <taxon>Paenibacillaceae</taxon>
        <taxon>Paenibacillus</taxon>
    </lineage>
</organism>
<dbReference type="Pfam" id="PF00672">
    <property type="entry name" value="HAMP"/>
    <property type="match status" value="1"/>
</dbReference>
<evidence type="ECO:0000256" key="6">
    <source>
        <dbReference type="ARBA" id="ARBA00023136"/>
    </source>
</evidence>
<gene>
    <name evidence="8" type="ORF">GC098_19415</name>
</gene>
<keyword evidence="3" id="KW-0597">Phosphoprotein</keyword>
<dbReference type="SMART" id="SM00387">
    <property type="entry name" value="HATPase_c"/>
    <property type="match status" value="1"/>
</dbReference>